<dbReference type="Proteomes" id="UP000276834">
    <property type="component" value="Unassembled WGS sequence"/>
</dbReference>
<dbReference type="PANTHER" id="PTHR15711:SF17">
    <property type="entry name" value="RAP1 GTPASE-ACTIVATING PROTEIN 2"/>
    <property type="match status" value="1"/>
</dbReference>
<evidence type="ECO:0000313" key="5">
    <source>
        <dbReference type="EMBL" id="RLV89392.1"/>
    </source>
</evidence>
<feature type="region of interest" description="Disordered" evidence="2">
    <location>
        <begin position="516"/>
        <end position="675"/>
    </location>
</feature>
<dbReference type="PANTHER" id="PTHR15711">
    <property type="entry name" value="RAP GTPASE-ACTIVATING PROTEIN"/>
    <property type="match status" value="1"/>
</dbReference>
<feature type="compositionally biased region" description="Low complexity" evidence="2">
    <location>
        <begin position="640"/>
        <end position="660"/>
    </location>
</feature>
<keyword evidence="3" id="KW-0732">Signal</keyword>
<dbReference type="EMBL" id="QUSF01000148">
    <property type="protein sequence ID" value="RLV89392.1"/>
    <property type="molecule type" value="Genomic_DNA"/>
</dbReference>
<name>A0A3L8RYE5_CHLGU</name>
<dbReference type="Pfam" id="PF02145">
    <property type="entry name" value="Rap_GAP"/>
    <property type="match status" value="1"/>
</dbReference>
<dbReference type="OrthoDB" id="2499658at2759"/>
<dbReference type="InterPro" id="IPR000331">
    <property type="entry name" value="Rap/Ran_GAP_dom"/>
</dbReference>
<organism evidence="5 6">
    <name type="scientific">Chloebia gouldiae</name>
    <name type="common">Gouldian finch</name>
    <name type="synonym">Erythrura gouldiae</name>
    <dbReference type="NCBI Taxonomy" id="44316"/>
    <lineage>
        <taxon>Eukaryota</taxon>
        <taxon>Metazoa</taxon>
        <taxon>Chordata</taxon>
        <taxon>Craniata</taxon>
        <taxon>Vertebrata</taxon>
        <taxon>Euteleostomi</taxon>
        <taxon>Archelosauria</taxon>
        <taxon>Archosauria</taxon>
        <taxon>Dinosauria</taxon>
        <taxon>Saurischia</taxon>
        <taxon>Theropoda</taxon>
        <taxon>Coelurosauria</taxon>
        <taxon>Aves</taxon>
        <taxon>Neognathae</taxon>
        <taxon>Neoaves</taxon>
        <taxon>Telluraves</taxon>
        <taxon>Australaves</taxon>
        <taxon>Passeriformes</taxon>
        <taxon>Passeroidea</taxon>
        <taxon>Passeridae</taxon>
        <taxon>Chloebia</taxon>
    </lineage>
</organism>
<dbReference type="STRING" id="44316.ENSEGOP00005017097"/>
<accession>A0A3L8RYE5</accession>
<evidence type="ECO:0000256" key="1">
    <source>
        <dbReference type="ARBA" id="ARBA00022468"/>
    </source>
</evidence>
<dbReference type="Gene3D" id="6.10.140.210">
    <property type="match status" value="1"/>
</dbReference>
<dbReference type="GO" id="GO:0005096">
    <property type="term" value="F:GTPase activator activity"/>
    <property type="evidence" value="ECO:0007669"/>
    <property type="project" value="UniProtKB-KW"/>
</dbReference>
<feature type="compositionally biased region" description="Basic and acidic residues" evidence="2">
    <location>
        <begin position="626"/>
        <end position="639"/>
    </location>
</feature>
<feature type="domain" description="Rap-GAP" evidence="4">
    <location>
        <begin position="270"/>
        <end position="472"/>
    </location>
</feature>
<dbReference type="GO" id="GO:0051056">
    <property type="term" value="P:regulation of small GTPase mediated signal transduction"/>
    <property type="evidence" value="ECO:0007669"/>
    <property type="project" value="InterPro"/>
</dbReference>
<dbReference type="GO" id="GO:0005737">
    <property type="term" value="C:cytoplasm"/>
    <property type="evidence" value="ECO:0007669"/>
    <property type="project" value="TreeGrafter"/>
</dbReference>
<dbReference type="InterPro" id="IPR050989">
    <property type="entry name" value="Rap1_Ran_GAP"/>
</dbReference>
<dbReference type="AlphaFoldDB" id="A0A3L8RYE5"/>
<evidence type="ECO:0000256" key="3">
    <source>
        <dbReference type="SAM" id="SignalP"/>
    </source>
</evidence>
<sequence length="1052" mass="114280">MLLILPNLVPGAVLAKGPSAGSLQSRAGVSLVSLSLLFCQKAAQPQVLPRKQELLNSTDVTVPERPLSPPLTAPPTMKSAEFFEMLEKMQAPKLEEQKSGSQKHKEDYIPYPSIDEILEKGSPYPLIILPQFGGYWIEDPENLGTPTSSDSSICEEEEENLSPSTYGYKLECKGEARAYRKHFLGKDHLNFYCTASSLGNLILSVKCEETDGTEYLRVILRSKVKTLHERIPLAGFSKLPSIPQIAKAFCDDASGLKFNPVLYPKASQMIVSYDEHEVNNTFKFGVIYQKFRQTQEEELFGNNEESTAFKNFLSFLGDTITLQDFKGFRGGLDVSHGQTGVESVYTVFRDREIMFHVSTKLPFTEGDTQQRKRHIGNDIVAIIFQEENTPFVPDMIASNFLHAYIVVQVSVTAREDVPSFGPPLPSPPVFQKSPEFREFLLTKLINAENACCKSDKFAKLEDRTRAALLDNLHDELHGHTQTMLGLGPEEDKLENGGHGGFLESFKRAIRVRSHSMETMVGSQKKHHGSGIPGSLSGGIAHNSGEVTKTTFSPPVPAVAAKNQSRSPIKRRSGLFPRLHTTSESQAESRTRCDSVSGAQKTPDLGHSSQEMKSETSSNPSSPEICPNKDRPFIKLKENGRSNISRSSSSTSSFSSTAGESETLEDYDSVGSQPSTASPFKQDVFVYSASPGSESPGVGATATPVIMSRSPTDLKNRNSPRSNLKFRFDKLSHGSSSMDVSTKGKIFNTPWDHARPSHGQRGALARYTRKELSPCCSPVLTGTSHLLTLSPVQHRPVPPLCVQEGPCPCLCCTHVARATSPPGVTIRWSAAGLIWELFKWDYQNSVKPQGELQCSGLVSPASPRSSGGAGVWHGVCPGSGGTFPAAKGPNPLCLRSSSCPCRPPPPPRSVPDCPGALLGLSSACGTPRGLLHFQQCVEVRGLEMFVPPRGCAWGWGVVSVPGAEPGASAGPAALSLLRCRSSLCPQPQHAPIAFSEWVGEKGAVAESEQLDRLVSGNTCQNTWEQKCSLSVSEVPFCRGLINQVTGTVTTEHI</sequence>
<protein>
    <recommendedName>
        <fullName evidence="4">Rap-GAP domain-containing protein</fullName>
    </recommendedName>
</protein>
<dbReference type="SUPFAM" id="SSF111347">
    <property type="entry name" value="Rap/Ran-GAP"/>
    <property type="match status" value="1"/>
</dbReference>
<evidence type="ECO:0000313" key="6">
    <source>
        <dbReference type="Proteomes" id="UP000276834"/>
    </source>
</evidence>
<reference evidence="5 6" key="1">
    <citation type="journal article" date="2018" name="Proc. R. Soc. B">
        <title>A non-coding region near Follistatin controls head colour polymorphism in the Gouldian finch.</title>
        <authorList>
            <person name="Toomey M.B."/>
            <person name="Marques C.I."/>
            <person name="Andrade P."/>
            <person name="Araujo P.M."/>
            <person name="Sabatino S."/>
            <person name="Gazda M.A."/>
            <person name="Afonso S."/>
            <person name="Lopes R.J."/>
            <person name="Corbo J.C."/>
            <person name="Carneiro M."/>
        </authorList>
    </citation>
    <scope>NUCLEOTIDE SEQUENCE [LARGE SCALE GENOMIC DNA]</scope>
    <source>
        <strain evidence="5">Red01</strain>
        <tissue evidence="5">Muscle</tissue>
    </source>
</reference>
<feature type="chain" id="PRO_5018094948" description="Rap-GAP domain-containing protein" evidence="3">
    <location>
        <begin position="16"/>
        <end position="1052"/>
    </location>
</feature>
<evidence type="ECO:0000259" key="4">
    <source>
        <dbReference type="PROSITE" id="PS50085"/>
    </source>
</evidence>
<dbReference type="GO" id="GO:0005886">
    <property type="term" value="C:plasma membrane"/>
    <property type="evidence" value="ECO:0007669"/>
    <property type="project" value="TreeGrafter"/>
</dbReference>
<evidence type="ECO:0000256" key="2">
    <source>
        <dbReference type="SAM" id="MobiDB-lite"/>
    </source>
</evidence>
<feature type="compositionally biased region" description="Polar residues" evidence="2">
    <location>
        <begin position="606"/>
        <end position="621"/>
    </location>
</feature>
<dbReference type="Pfam" id="PF21022">
    <property type="entry name" value="Rap-GAP_dimer"/>
    <property type="match status" value="1"/>
</dbReference>
<feature type="signal peptide" evidence="3">
    <location>
        <begin position="1"/>
        <end position="15"/>
    </location>
</feature>
<keyword evidence="1" id="KW-0343">GTPase activation</keyword>
<dbReference type="PROSITE" id="PS50085">
    <property type="entry name" value="RAPGAP"/>
    <property type="match status" value="1"/>
</dbReference>
<proteinExistence type="predicted"/>
<gene>
    <name evidence="5" type="ORF">DV515_00014900</name>
</gene>
<dbReference type="InterPro" id="IPR035974">
    <property type="entry name" value="Rap/Ran-GAP_sf"/>
</dbReference>
<dbReference type="Gene3D" id="3.40.50.11210">
    <property type="entry name" value="Rap/Ran-GAP"/>
    <property type="match status" value="1"/>
</dbReference>
<comment type="caution">
    <text evidence="5">The sequence shown here is derived from an EMBL/GenBank/DDBJ whole genome shotgun (WGS) entry which is preliminary data.</text>
</comment>
<keyword evidence="6" id="KW-1185">Reference proteome</keyword>